<dbReference type="Pfam" id="PF00107">
    <property type="entry name" value="ADH_zinc_N"/>
    <property type="match status" value="1"/>
</dbReference>
<dbReference type="Gene3D" id="2.130.10.10">
    <property type="entry name" value="YVTN repeat-like/Quinoprotein amine dehydrogenase"/>
    <property type="match status" value="1"/>
</dbReference>
<comment type="similarity">
    <text evidence="3 12">Belongs to the zinc-containing alcohol dehydrogenase family.</text>
</comment>
<dbReference type="PROSITE" id="PS50294">
    <property type="entry name" value="WD_REPEATS_REGION"/>
    <property type="match status" value="4"/>
</dbReference>
<keyword evidence="9" id="KW-0560">Oxidoreductase</keyword>
<dbReference type="InterPro" id="IPR013154">
    <property type="entry name" value="ADH-like_N"/>
</dbReference>
<evidence type="ECO:0000259" key="14">
    <source>
        <dbReference type="SMART" id="SM00829"/>
    </source>
</evidence>
<accession>A0AAN9MRW9</accession>
<evidence type="ECO:0000256" key="11">
    <source>
        <dbReference type="PROSITE-ProRule" id="PRU00221"/>
    </source>
</evidence>
<dbReference type="AlphaFoldDB" id="A0AAN9MRW9"/>
<evidence type="ECO:0000256" key="13">
    <source>
        <dbReference type="SAM" id="MobiDB-lite"/>
    </source>
</evidence>
<dbReference type="FunFam" id="3.90.180.10:FF:000004">
    <property type="entry name" value="probable cinnamyl alcohol dehydrogenase"/>
    <property type="match status" value="1"/>
</dbReference>
<dbReference type="GO" id="GO:0008270">
    <property type="term" value="F:zinc ion binding"/>
    <property type="evidence" value="ECO:0007669"/>
    <property type="project" value="InterPro"/>
</dbReference>
<evidence type="ECO:0000313" key="15">
    <source>
        <dbReference type="EMBL" id="KAK7358871.1"/>
    </source>
</evidence>
<keyword evidence="4" id="KW-0963">Cytoplasm</keyword>
<dbReference type="Proteomes" id="UP001367508">
    <property type="component" value="Unassembled WGS sequence"/>
</dbReference>
<protein>
    <recommendedName>
        <fullName evidence="14">Enoyl reductase (ER) domain-containing protein</fullName>
    </recommendedName>
</protein>
<dbReference type="Pfam" id="PF00400">
    <property type="entry name" value="WD40"/>
    <property type="match status" value="6"/>
</dbReference>
<feature type="compositionally biased region" description="Basic and acidic residues" evidence="13">
    <location>
        <begin position="370"/>
        <end position="385"/>
    </location>
</feature>
<comment type="subcellular location">
    <subcellularLocation>
        <location evidence="2">Cytoplasm</location>
    </subcellularLocation>
</comment>
<keyword evidence="6 12" id="KW-0479">Metal-binding</keyword>
<comment type="similarity">
    <text evidence="10">Belongs to the WD repeat MORG1 family.</text>
</comment>
<keyword evidence="5 11" id="KW-0853">WD repeat</keyword>
<comment type="cofactor">
    <cofactor evidence="1 12">
        <name>Zn(2+)</name>
        <dbReference type="ChEBI" id="CHEBI:29105"/>
    </cofactor>
</comment>
<evidence type="ECO:0000256" key="8">
    <source>
        <dbReference type="ARBA" id="ARBA00022833"/>
    </source>
</evidence>
<comment type="caution">
    <text evidence="15">The sequence shown here is derived from an EMBL/GenBank/DDBJ whole genome shotgun (WGS) entry which is preliminary data.</text>
</comment>
<dbReference type="InterPro" id="IPR015943">
    <property type="entry name" value="WD40/YVTN_repeat-like_dom_sf"/>
</dbReference>
<dbReference type="EMBL" id="JAYMYQ010000001">
    <property type="protein sequence ID" value="KAK7358871.1"/>
    <property type="molecule type" value="Genomic_DNA"/>
</dbReference>
<feature type="repeat" description="WD" evidence="11">
    <location>
        <begin position="440"/>
        <end position="481"/>
    </location>
</feature>
<keyword evidence="16" id="KW-1185">Reference proteome</keyword>
<evidence type="ECO:0000256" key="2">
    <source>
        <dbReference type="ARBA" id="ARBA00004496"/>
    </source>
</evidence>
<dbReference type="InterPro" id="IPR011032">
    <property type="entry name" value="GroES-like_sf"/>
</dbReference>
<dbReference type="InterPro" id="IPR047109">
    <property type="entry name" value="CAD-like"/>
</dbReference>
<dbReference type="GO" id="GO:0009809">
    <property type="term" value="P:lignin biosynthetic process"/>
    <property type="evidence" value="ECO:0007669"/>
    <property type="project" value="UniProtKB-ARBA"/>
</dbReference>
<evidence type="ECO:0000256" key="1">
    <source>
        <dbReference type="ARBA" id="ARBA00001947"/>
    </source>
</evidence>
<dbReference type="SMART" id="SM00829">
    <property type="entry name" value="PKS_ER"/>
    <property type="match status" value="1"/>
</dbReference>
<evidence type="ECO:0000256" key="10">
    <source>
        <dbReference type="ARBA" id="ARBA00038145"/>
    </source>
</evidence>
<dbReference type="Pfam" id="PF08240">
    <property type="entry name" value="ADH_N"/>
    <property type="match status" value="1"/>
</dbReference>
<evidence type="ECO:0000256" key="9">
    <source>
        <dbReference type="ARBA" id="ARBA00023002"/>
    </source>
</evidence>
<dbReference type="InterPro" id="IPR020843">
    <property type="entry name" value="ER"/>
</dbReference>
<dbReference type="PANTHER" id="PTHR42683">
    <property type="entry name" value="ALDEHYDE REDUCTASE"/>
    <property type="match status" value="1"/>
</dbReference>
<proteinExistence type="inferred from homology"/>
<reference evidence="15 16" key="1">
    <citation type="submission" date="2024-01" db="EMBL/GenBank/DDBJ databases">
        <title>The genomes of 5 underutilized Papilionoideae crops provide insights into root nodulation and disease resistanc.</title>
        <authorList>
            <person name="Jiang F."/>
        </authorList>
    </citation>
    <scope>NUCLEOTIDE SEQUENCE [LARGE SCALE GENOMIC DNA]</scope>
    <source>
        <strain evidence="15">LVBAO_FW01</strain>
        <tissue evidence="15">Leaves</tissue>
    </source>
</reference>
<evidence type="ECO:0000256" key="3">
    <source>
        <dbReference type="ARBA" id="ARBA00008072"/>
    </source>
</evidence>
<dbReference type="PROSITE" id="PS00059">
    <property type="entry name" value="ADH_ZINC"/>
    <property type="match status" value="1"/>
</dbReference>
<dbReference type="Gene3D" id="3.90.180.10">
    <property type="entry name" value="Medium-chain alcohol dehydrogenases, catalytic domain"/>
    <property type="match status" value="1"/>
</dbReference>
<dbReference type="SUPFAM" id="SSF51735">
    <property type="entry name" value="NAD(P)-binding Rossmann-fold domains"/>
    <property type="match status" value="1"/>
</dbReference>
<organism evidence="15 16">
    <name type="scientific">Canavalia gladiata</name>
    <name type="common">Sword bean</name>
    <name type="synonym">Dolichos gladiatus</name>
    <dbReference type="NCBI Taxonomy" id="3824"/>
    <lineage>
        <taxon>Eukaryota</taxon>
        <taxon>Viridiplantae</taxon>
        <taxon>Streptophyta</taxon>
        <taxon>Embryophyta</taxon>
        <taxon>Tracheophyta</taxon>
        <taxon>Spermatophyta</taxon>
        <taxon>Magnoliopsida</taxon>
        <taxon>eudicotyledons</taxon>
        <taxon>Gunneridae</taxon>
        <taxon>Pentapetalae</taxon>
        <taxon>rosids</taxon>
        <taxon>fabids</taxon>
        <taxon>Fabales</taxon>
        <taxon>Fabaceae</taxon>
        <taxon>Papilionoideae</taxon>
        <taxon>50 kb inversion clade</taxon>
        <taxon>NPAAA clade</taxon>
        <taxon>indigoferoid/millettioid clade</taxon>
        <taxon>Phaseoleae</taxon>
        <taxon>Canavalia</taxon>
    </lineage>
</organism>
<dbReference type="SUPFAM" id="SSF50978">
    <property type="entry name" value="WD40 repeat-like"/>
    <property type="match status" value="1"/>
</dbReference>
<evidence type="ECO:0000256" key="4">
    <source>
        <dbReference type="ARBA" id="ARBA00022490"/>
    </source>
</evidence>
<dbReference type="GO" id="GO:0005737">
    <property type="term" value="C:cytoplasm"/>
    <property type="evidence" value="ECO:0007669"/>
    <property type="project" value="UniProtKB-SubCell"/>
</dbReference>
<dbReference type="FunFam" id="3.90.180.10:FF:000100">
    <property type="entry name" value="Putative cinnamyl alcohol dehydrogenase 6"/>
    <property type="match status" value="1"/>
</dbReference>
<dbReference type="InterPro" id="IPR013149">
    <property type="entry name" value="ADH-like_C"/>
</dbReference>
<evidence type="ECO:0000256" key="5">
    <source>
        <dbReference type="ARBA" id="ARBA00022574"/>
    </source>
</evidence>
<dbReference type="InterPro" id="IPR001680">
    <property type="entry name" value="WD40_rpt"/>
</dbReference>
<dbReference type="Gene3D" id="3.40.50.720">
    <property type="entry name" value="NAD(P)-binding Rossmann-like Domain"/>
    <property type="match status" value="1"/>
</dbReference>
<dbReference type="GO" id="GO:0016616">
    <property type="term" value="F:oxidoreductase activity, acting on the CH-OH group of donors, NAD or NADP as acceptor"/>
    <property type="evidence" value="ECO:0007669"/>
    <property type="project" value="InterPro"/>
</dbReference>
<dbReference type="PROSITE" id="PS50082">
    <property type="entry name" value="WD_REPEATS_2"/>
    <property type="match status" value="4"/>
</dbReference>
<dbReference type="SUPFAM" id="SSF50129">
    <property type="entry name" value="GroES-like"/>
    <property type="match status" value="1"/>
</dbReference>
<evidence type="ECO:0000256" key="12">
    <source>
        <dbReference type="RuleBase" id="RU361277"/>
    </source>
</evidence>
<dbReference type="FunFam" id="3.40.50.720:FF:000022">
    <property type="entry name" value="Cinnamyl alcohol dehydrogenase"/>
    <property type="match status" value="1"/>
</dbReference>
<keyword evidence="8 12" id="KW-0862">Zinc</keyword>
<keyword evidence="7" id="KW-0677">Repeat</keyword>
<dbReference type="InterPro" id="IPR036291">
    <property type="entry name" value="NAD(P)-bd_dom_sf"/>
</dbReference>
<dbReference type="FunFam" id="2.130.10.10:FF:000273">
    <property type="entry name" value="WD repeat domain-containing protein 83"/>
    <property type="match status" value="1"/>
</dbReference>
<dbReference type="CDD" id="cd05283">
    <property type="entry name" value="CAD1"/>
    <property type="match status" value="1"/>
</dbReference>
<evidence type="ECO:0000256" key="7">
    <source>
        <dbReference type="ARBA" id="ARBA00022737"/>
    </source>
</evidence>
<feature type="repeat" description="WD" evidence="11">
    <location>
        <begin position="398"/>
        <end position="439"/>
    </location>
</feature>
<dbReference type="InterPro" id="IPR036322">
    <property type="entry name" value="WD40_repeat_dom_sf"/>
</dbReference>
<dbReference type="CDD" id="cd00200">
    <property type="entry name" value="WD40"/>
    <property type="match status" value="1"/>
</dbReference>
<evidence type="ECO:0000256" key="6">
    <source>
        <dbReference type="ARBA" id="ARBA00022723"/>
    </source>
</evidence>
<feature type="region of interest" description="Disordered" evidence="13">
    <location>
        <begin position="361"/>
        <end position="388"/>
    </location>
</feature>
<feature type="domain" description="Enoyl reductase (ER)" evidence="14">
    <location>
        <begin position="23"/>
        <end position="350"/>
    </location>
</feature>
<evidence type="ECO:0000313" key="16">
    <source>
        <dbReference type="Proteomes" id="UP001367508"/>
    </source>
</evidence>
<sequence length="683" mass="74758">MAKSAETELPLKAFGWAARDTSGILSPFHFSRRENGDDDVTLKILFCGVCHSDLHTVRNDWGSTIYPVVPGHEIVGVVTKTGNNVKKFKVGDKVGVGVIVESCKACEICQQDLENYCPQAVFTYNYPYNGTRTRGGYSDFVVVHHKYVLQFPDNLPLDAGAPLLCAGITVFSPMKYYGMTEPGKHLGVAGLGGLGHLAIKFGKAFGLKVTVISTSPNKEAEAIQRLGADSFLVSSEPEKMKAAMGTMDYIIDTISAVHSLISLLGLLKLNGKLVTVGLPGKPLELPLFPLVVGRKLIGGSNFGGIKETQDMLDFCGKHNITADIELIKMDEINTAMERLIKSDVKYRFVIDVANSLSMAGKSKTQTAHGGDGERVSLPRREKEEMSVEDLPQKEVNVLKGHEGGVLAARFNGDGNYCLSCGKDRTIRLWNPHRGIHIKTYKSHGREVRDVHVTPDNSKLCSCGGDRQIFYWDVATGRVIRKFRGHDGEVNGVKFNEYSSVVVSAGYDQSLRAWDCRSHSTEPIQIIDTFADSVMSVCLTKTEIIGGSVDGTVRTFDIRIGREISDNFGQPVNSVSLSNDGNCILAGCLDSTLRLLDRSTGELLQEYKGHTNKSYKLNCCLTNTDAHVTGGSEDGFIYFWDLVDASVVSRFRAHTSVVTSVSYHPKENCMVTSSVDGTIRVWKT</sequence>
<dbReference type="SMART" id="SM00320">
    <property type="entry name" value="WD40"/>
    <property type="match status" value="7"/>
</dbReference>
<name>A0AAN9MRW9_CANGL</name>
<feature type="repeat" description="WD" evidence="11">
    <location>
        <begin position="650"/>
        <end position="683"/>
    </location>
</feature>
<dbReference type="InterPro" id="IPR002328">
    <property type="entry name" value="ADH_Zn_CS"/>
</dbReference>
<gene>
    <name evidence="15" type="ORF">VNO77_00811</name>
</gene>
<feature type="repeat" description="WD" evidence="11">
    <location>
        <begin position="482"/>
        <end position="514"/>
    </location>
</feature>